<evidence type="ECO:0000313" key="1">
    <source>
        <dbReference type="EMBL" id="MDQ0009075.1"/>
    </source>
</evidence>
<accession>A0ABT9SVQ4</accession>
<proteinExistence type="predicted"/>
<dbReference type="RefSeq" id="WP_306848293.1">
    <property type="nucleotide sequence ID" value="NZ_JAUSSK010000002.1"/>
</dbReference>
<organism evidence="1 2">
    <name type="scientific">Luteibacter jiangsuensis</name>
    <dbReference type="NCBI Taxonomy" id="637577"/>
    <lineage>
        <taxon>Bacteria</taxon>
        <taxon>Pseudomonadati</taxon>
        <taxon>Pseudomonadota</taxon>
        <taxon>Gammaproteobacteria</taxon>
        <taxon>Lysobacterales</taxon>
        <taxon>Rhodanobacteraceae</taxon>
        <taxon>Luteibacter</taxon>
    </lineage>
</organism>
<evidence type="ECO:0000313" key="2">
    <source>
        <dbReference type="Proteomes" id="UP001237737"/>
    </source>
</evidence>
<name>A0ABT9SVQ4_9GAMM</name>
<comment type="caution">
    <text evidence="1">The sequence shown here is derived from an EMBL/GenBank/DDBJ whole genome shotgun (WGS) entry which is preliminary data.</text>
</comment>
<reference evidence="1 2" key="1">
    <citation type="submission" date="2023-07" db="EMBL/GenBank/DDBJ databases">
        <title>Sorghum-associated microbial communities from plants grown in Nebraska, USA.</title>
        <authorList>
            <person name="Schachtman D."/>
        </authorList>
    </citation>
    <scope>NUCLEOTIDE SEQUENCE [LARGE SCALE GENOMIC DNA]</scope>
    <source>
        <strain evidence="1 2">CC60</strain>
    </source>
</reference>
<dbReference type="Proteomes" id="UP001237737">
    <property type="component" value="Unassembled WGS sequence"/>
</dbReference>
<keyword evidence="2" id="KW-1185">Reference proteome</keyword>
<protein>
    <submittedName>
        <fullName evidence="1">Uncharacterized protein</fullName>
    </submittedName>
</protein>
<gene>
    <name evidence="1" type="ORF">J2T07_001252</name>
</gene>
<dbReference type="EMBL" id="JAUSSK010000002">
    <property type="protein sequence ID" value="MDQ0009075.1"/>
    <property type="molecule type" value="Genomic_DNA"/>
</dbReference>
<sequence>MYDDPALLDDVGHDYRRGSARLLGRDVKQLCSAGTLLAVQNILTPANVGLLALDAYAERPDLDSPLDLFRELFDDLAGELRG</sequence>